<organism evidence="3 4">
    <name type="scientific">Deinandra increscens subsp. villosa</name>
    <dbReference type="NCBI Taxonomy" id="3103831"/>
    <lineage>
        <taxon>Eukaryota</taxon>
        <taxon>Viridiplantae</taxon>
        <taxon>Streptophyta</taxon>
        <taxon>Embryophyta</taxon>
        <taxon>Tracheophyta</taxon>
        <taxon>Spermatophyta</taxon>
        <taxon>Magnoliopsida</taxon>
        <taxon>eudicotyledons</taxon>
        <taxon>Gunneridae</taxon>
        <taxon>Pentapetalae</taxon>
        <taxon>asterids</taxon>
        <taxon>campanulids</taxon>
        <taxon>Asterales</taxon>
        <taxon>Asteraceae</taxon>
        <taxon>Asteroideae</taxon>
        <taxon>Heliantheae alliance</taxon>
        <taxon>Madieae</taxon>
        <taxon>Madiinae</taxon>
        <taxon>Deinandra</taxon>
    </lineage>
</organism>
<dbReference type="Pfam" id="PF26133">
    <property type="entry name" value="DUF8039"/>
    <property type="match status" value="1"/>
</dbReference>
<protein>
    <recommendedName>
        <fullName evidence="2">DUF8039 domain-containing protein</fullName>
    </recommendedName>
</protein>
<reference evidence="3 4" key="1">
    <citation type="submission" date="2024-04" db="EMBL/GenBank/DDBJ databases">
        <title>The reference genome of an endangered Asteraceae, Deinandra increscens subsp. villosa, native to the Central Coast of California.</title>
        <authorList>
            <person name="Guilliams M."/>
            <person name="Hasenstab-Lehman K."/>
            <person name="Meyer R."/>
            <person name="Mcevoy S."/>
        </authorList>
    </citation>
    <scope>NUCLEOTIDE SEQUENCE [LARGE SCALE GENOMIC DNA]</scope>
    <source>
        <tissue evidence="3">Leaf</tissue>
    </source>
</reference>
<evidence type="ECO:0000259" key="2">
    <source>
        <dbReference type="Pfam" id="PF26133"/>
    </source>
</evidence>
<keyword evidence="4" id="KW-1185">Reference proteome</keyword>
<dbReference type="AlphaFoldDB" id="A0AAP0DGA3"/>
<feature type="region of interest" description="Disordered" evidence="1">
    <location>
        <begin position="111"/>
        <end position="158"/>
    </location>
</feature>
<evidence type="ECO:0000313" key="4">
    <source>
        <dbReference type="Proteomes" id="UP001408789"/>
    </source>
</evidence>
<accession>A0AAP0DGA3</accession>
<dbReference type="EMBL" id="JBCNJP010000008">
    <property type="protein sequence ID" value="KAK9073971.1"/>
    <property type="molecule type" value="Genomic_DNA"/>
</dbReference>
<sequence length="293" mass="32245">MSIYNHHLGRGGYARLDQKLVESKVIDAGTMPSRSWYKVGEIEDEAAKAIAAEIMKTEKKIIDGQLKLDPGNDAMTVVLGKEKCGSLRGVGTGVNPSKFFNVPRQSTTQLSPSITNVPVTPLGADSEPDMISQKESADTEVTPDAAKKTKKKAPSNATANKFTRKDSTRAGFIEAAKTRQNKAEAKKKDALTRVAVTTPSAGIINIKCKLAYPTKRQIVGLGTVYLSEERQYIHGVPLQDDCYKVSVDEVKDPVLTTPEEENEDEFVQGQKMKRKFITRDDIMKLKKAKKNMV</sequence>
<dbReference type="Proteomes" id="UP001408789">
    <property type="component" value="Unassembled WGS sequence"/>
</dbReference>
<feature type="domain" description="DUF8039" evidence="2">
    <location>
        <begin position="206"/>
        <end position="256"/>
    </location>
</feature>
<dbReference type="PANTHER" id="PTHR33018">
    <property type="entry name" value="OS10G0338966 PROTEIN-RELATED"/>
    <property type="match status" value="1"/>
</dbReference>
<name>A0AAP0DGA3_9ASTR</name>
<dbReference type="InterPro" id="IPR058352">
    <property type="entry name" value="DUF8039"/>
</dbReference>
<gene>
    <name evidence="3" type="ORF">SSX86_006565</name>
</gene>
<comment type="caution">
    <text evidence="3">The sequence shown here is derived from an EMBL/GenBank/DDBJ whole genome shotgun (WGS) entry which is preliminary data.</text>
</comment>
<evidence type="ECO:0000313" key="3">
    <source>
        <dbReference type="EMBL" id="KAK9073971.1"/>
    </source>
</evidence>
<dbReference type="PANTHER" id="PTHR33018:SF34">
    <property type="entry name" value="OS02G0472350 PROTEIN"/>
    <property type="match status" value="1"/>
</dbReference>
<proteinExistence type="predicted"/>
<evidence type="ECO:0000256" key="1">
    <source>
        <dbReference type="SAM" id="MobiDB-lite"/>
    </source>
</evidence>